<proteinExistence type="predicted"/>
<sequence>MFTLGGLKFHLVLPLIITIWWKLLTITLLGIYLILVKMFNFEQSSGNFIKKSYKFVKTSETRRNTLNIKGKYSPLNKNSLFNLNNYFNLYPKLTLRVYSTSNVKKEDNTKNLNPLITYYNFKEDKVNILKEQKDKSGV</sequence>
<dbReference type="AlphaFoldDB" id="A0A482DQV8"/>
<keyword evidence="1" id="KW-0472">Membrane</keyword>
<keyword evidence="1" id="KW-1133">Transmembrane helix</keyword>
<accession>A0A482DQV8</accession>
<evidence type="ECO:0000256" key="1">
    <source>
        <dbReference type="SAM" id="Phobius"/>
    </source>
</evidence>
<keyword evidence="2" id="KW-0496">Mitochondrion</keyword>
<reference evidence="2" key="1">
    <citation type="submission" date="2019-02" db="EMBL/GenBank/DDBJ databases">
        <authorList>
            <person name="Fang M.L."/>
            <person name="Zhang Y."/>
        </authorList>
    </citation>
    <scope>NUCLEOTIDE SEQUENCE</scope>
    <source>
        <strain evidence="2">YMF1.01838</strain>
    </source>
</reference>
<dbReference type="EMBL" id="MK550697">
    <property type="protein sequence ID" value="QBM09705.1"/>
    <property type="molecule type" value="Genomic_DNA"/>
</dbReference>
<protein>
    <submittedName>
        <fullName evidence="2">Uncharacterized protein</fullName>
    </submittedName>
</protein>
<name>A0A482DQV8_9PEZI</name>
<evidence type="ECO:0000313" key="2">
    <source>
        <dbReference type="EMBL" id="QBM09705.1"/>
    </source>
</evidence>
<geneLocation type="mitochondrion" evidence="2"/>
<keyword evidence="1" id="KW-0812">Transmembrane</keyword>
<organism evidence="2">
    <name type="scientific">Dactylella sp</name>
    <dbReference type="NCBI Taxonomy" id="1814903"/>
    <lineage>
        <taxon>Eukaryota</taxon>
        <taxon>Fungi</taxon>
        <taxon>Dikarya</taxon>
        <taxon>Ascomycota</taxon>
        <taxon>Pezizomycotina</taxon>
        <taxon>Orbiliomycetes</taxon>
        <taxon>Orbiliales</taxon>
        <taxon>Orbiliaceae</taxon>
        <taxon>Dactylella</taxon>
    </lineage>
</organism>
<gene>
    <name evidence="2" type="primary">orf138</name>
</gene>
<feature type="transmembrane region" description="Helical" evidence="1">
    <location>
        <begin position="12"/>
        <end position="35"/>
    </location>
</feature>